<dbReference type="PANTHER" id="PTHR31845">
    <property type="entry name" value="FINGER DOMAIN PROTEIN, PUTATIVE-RELATED"/>
    <property type="match status" value="1"/>
</dbReference>
<dbReference type="CDD" id="cd12148">
    <property type="entry name" value="fungal_TF_MHR"/>
    <property type="match status" value="1"/>
</dbReference>
<evidence type="ECO:0000256" key="1">
    <source>
        <dbReference type="ARBA" id="ARBA00004123"/>
    </source>
</evidence>
<proteinExistence type="predicted"/>
<evidence type="ECO:0000256" key="2">
    <source>
        <dbReference type="ARBA" id="ARBA00023015"/>
    </source>
</evidence>
<evidence type="ECO:0000313" key="6">
    <source>
        <dbReference type="EMBL" id="KAH8698691.1"/>
    </source>
</evidence>
<reference evidence="6" key="1">
    <citation type="submission" date="2021-12" db="EMBL/GenBank/DDBJ databases">
        <title>Convergent genome expansion in fungi linked to evolution of root-endophyte symbiosis.</title>
        <authorList>
            <consortium name="DOE Joint Genome Institute"/>
            <person name="Ke Y.-H."/>
            <person name="Bonito G."/>
            <person name="Liao H.-L."/>
            <person name="Looney B."/>
            <person name="Rojas-Flechas A."/>
            <person name="Nash J."/>
            <person name="Hameed K."/>
            <person name="Schadt C."/>
            <person name="Martin F."/>
            <person name="Crous P.W."/>
            <person name="Miettinen O."/>
            <person name="Magnuson J.K."/>
            <person name="Labbe J."/>
            <person name="Jacobson D."/>
            <person name="Doktycz M.J."/>
            <person name="Veneault-Fourrey C."/>
            <person name="Kuo A."/>
            <person name="Mondo S."/>
            <person name="Calhoun S."/>
            <person name="Riley R."/>
            <person name="Ohm R."/>
            <person name="LaButti K."/>
            <person name="Andreopoulos B."/>
            <person name="Pangilinan J."/>
            <person name="Nolan M."/>
            <person name="Tritt A."/>
            <person name="Clum A."/>
            <person name="Lipzen A."/>
            <person name="Daum C."/>
            <person name="Barry K."/>
            <person name="Grigoriev I.V."/>
            <person name="Vilgalys R."/>
        </authorList>
    </citation>
    <scope>NUCLEOTIDE SEQUENCE</scope>
    <source>
        <strain evidence="6">PMI_201</strain>
    </source>
</reference>
<comment type="subcellular location">
    <subcellularLocation>
        <location evidence="1">Nucleus</location>
    </subcellularLocation>
</comment>
<dbReference type="EMBL" id="JAJTJA010000005">
    <property type="protein sequence ID" value="KAH8698691.1"/>
    <property type="molecule type" value="Genomic_DNA"/>
</dbReference>
<organism evidence="6 7">
    <name type="scientific">Talaromyces proteolyticus</name>
    <dbReference type="NCBI Taxonomy" id="1131652"/>
    <lineage>
        <taxon>Eukaryota</taxon>
        <taxon>Fungi</taxon>
        <taxon>Dikarya</taxon>
        <taxon>Ascomycota</taxon>
        <taxon>Pezizomycotina</taxon>
        <taxon>Eurotiomycetes</taxon>
        <taxon>Eurotiomycetidae</taxon>
        <taxon>Eurotiales</taxon>
        <taxon>Trichocomaceae</taxon>
        <taxon>Talaromyces</taxon>
        <taxon>Talaromyces sect. Bacilispori</taxon>
    </lineage>
</organism>
<keyword evidence="2" id="KW-0805">Transcription regulation</keyword>
<dbReference type="Proteomes" id="UP001201262">
    <property type="component" value="Unassembled WGS sequence"/>
</dbReference>
<dbReference type="AlphaFoldDB" id="A0AAD4KY66"/>
<keyword evidence="3" id="KW-0238">DNA-binding</keyword>
<protein>
    <recommendedName>
        <fullName evidence="8">Transcription factor domain-containing protein</fullName>
    </recommendedName>
</protein>
<dbReference type="GO" id="GO:0000976">
    <property type="term" value="F:transcription cis-regulatory region binding"/>
    <property type="evidence" value="ECO:0007669"/>
    <property type="project" value="TreeGrafter"/>
</dbReference>
<name>A0AAD4KY66_9EURO</name>
<dbReference type="InterPro" id="IPR051089">
    <property type="entry name" value="prtT"/>
</dbReference>
<dbReference type="GeneID" id="70239780"/>
<evidence type="ECO:0000256" key="5">
    <source>
        <dbReference type="ARBA" id="ARBA00023242"/>
    </source>
</evidence>
<dbReference type="GO" id="GO:0000981">
    <property type="term" value="F:DNA-binding transcription factor activity, RNA polymerase II-specific"/>
    <property type="evidence" value="ECO:0007669"/>
    <property type="project" value="TreeGrafter"/>
</dbReference>
<evidence type="ECO:0000256" key="4">
    <source>
        <dbReference type="ARBA" id="ARBA00023163"/>
    </source>
</evidence>
<evidence type="ECO:0000256" key="3">
    <source>
        <dbReference type="ARBA" id="ARBA00023125"/>
    </source>
</evidence>
<dbReference type="RefSeq" id="XP_046073155.1">
    <property type="nucleotide sequence ID" value="XM_046209493.1"/>
</dbReference>
<evidence type="ECO:0000313" key="7">
    <source>
        <dbReference type="Proteomes" id="UP001201262"/>
    </source>
</evidence>
<keyword evidence="7" id="KW-1185">Reference proteome</keyword>
<keyword evidence="5" id="KW-0539">Nucleus</keyword>
<evidence type="ECO:0008006" key="8">
    <source>
        <dbReference type="Google" id="ProtNLM"/>
    </source>
</evidence>
<accession>A0AAD4KY66</accession>
<comment type="caution">
    <text evidence="6">The sequence shown here is derived from an EMBL/GenBank/DDBJ whole genome shotgun (WGS) entry which is preliminary data.</text>
</comment>
<gene>
    <name evidence="6" type="ORF">BGW36DRAFT_149806</name>
</gene>
<keyword evidence="4" id="KW-0804">Transcription</keyword>
<dbReference type="PANTHER" id="PTHR31845:SF17">
    <property type="entry name" value="ZN(II)2CYS6 TRANSCRIPTION FACTOR (EUROFUNG)"/>
    <property type="match status" value="1"/>
</dbReference>
<sequence>MRRAYWNWRNSREEFIIKSQGINYTKHASCIDLILKFSASMALSYETASPNEVQNIHKEKGHRNGVSPGQTIVSHSPGFSMDGIDLGPPIATLRSLGALSKDEPNSNSNLQTARTKQAPYNSIYDPVSRGVLTIHEAQRAISIFFDNCHLMAPVLNESLRASWHGLRLSAPMLFLAIISVGTRFWNAGYEEYRAGHSVHPRFSELTSLLDQAVSRLLLRPNPSDVTLNSIRMLLLYAQWMPCNSDDEDDPSPKTTAAMPKGLKSRYNEISAWAVLGLALRYALFLGLDKSAVAPFQGPVKPVSDEDISCLRVWYNLLTCDFNLMLTSGLPASLDPSLSAQVARRFSSSRHTQQPGDLRVAGLVELVAVVHRAMRSCGDVSGRQLDSYCLRKLNTELEDWERTWLVRLRHTESQHNQLPFNSVRWYRLSLNSARLGPLLSSICQSSQQPLQVSLLHSFEISLTSAAQILISLSIDGAESVWRIESQNRATFPEGPFQVDRAAVGRLHYAVDSAWISHTFAVTFLVLCYIRGAVDENLQIRSLNPNSPINSTLIPPHSSSIIARLLRLALEIFDGVCPTATFHPARDFQAIVHDATSLVLAPANFDILEGQEPDELALQSLLDLMNDAGLEWPGNILETSGDFTSGFEPGAMF</sequence>
<dbReference type="GO" id="GO:0005634">
    <property type="term" value="C:nucleus"/>
    <property type="evidence" value="ECO:0007669"/>
    <property type="project" value="UniProtKB-SubCell"/>
</dbReference>